<reference evidence="1 2" key="1">
    <citation type="submission" date="2021-12" db="EMBL/GenBank/DDBJ databases">
        <title>Genome seq of P8.</title>
        <authorList>
            <person name="Seo T."/>
        </authorList>
    </citation>
    <scope>NUCLEOTIDE SEQUENCE [LARGE SCALE GENOMIC DNA]</scope>
    <source>
        <strain evidence="1 2">P8</strain>
    </source>
</reference>
<dbReference type="EMBL" id="JAJTWU010000001">
    <property type="protein sequence ID" value="MCE4553284.1"/>
    <property type="molecule type" value="Genomic_DNA"/>
</dbReference>
<dbReference type="InterPro" id="IPR022064">
    <property type="entry name" value="DUF3619"/>
</dbReference>
<name>A0ABS8XKC1_9BURK</name>
<evidence type="ECO:0000313" key="1">
    <source>
        <dbReference type="EMBL" id="MCE4553284.1"/>
    </source>
</evidence>
<gene>
    <name evidence="1" type="ORF">LXT13_02320</name>
</gene>
<keyword evidence="2" id="KW-1185">Reference proteome</keyword>
<dbReference type="Proteomes" id="UP001200741">
    <property type="component" value="Unassembled WGS sequence"/>
</dbReference>
<evidence type="ECO:0000313" key="2">
    <source>
        <dbReference type="Proteomes" id="UP001200741"/>
    </source>
</evidence>
<sequence length="155" mass="16278">MKSPTFTAPAADLDARITRFGLRVAAGLTERSAELPHDVSERLRFAREQALARAAQARAAAASATAPARANTVQMGATLALSGGPRSSEGGLWPKLVSALPLILLLAGLLVMHRNQQHEQIVAAAEVDTALLSDNLPPAAFSDPGFAEFLRDGQD</sequence>
<accession>A0ABS8XKC1</accession>
<dbReference type="RefSeq" id="WP_233369991.1">
    <property type="nucleotide sequence ID" value="NZ_JAJTWU010000001.1"/>
</dbReference>
<dbReference type="Pfam" id="PF12279">
    <property type="entry name" value="DUF3619"/>
    <property type="match status" value="1"/>
</dbReference>
<proteinExistence type="predicted"/>
<protein>
    <submittedName>
        <fullName evidence="1">DUF3619 family protein</fullName>
    </submittedName>
</protein>
<comment type="caution">
    <text evidence="1">The sequence shown here is derived from an EMBL/GenBank/DDBJ whole genome shotgun (WGS) entry which is preliminary data.</text>
</comment>
<organism evidence="1 2">
    <name type="scientific">Pelomonas cellulosilytica</name>
    <dbReference type="NCBI Taxonomy" id="2906762"/>
    <lineage>
        <taxon>Bacteria</taxon>
        <taxon>Pseudomonadati</taxon>
        <taxon>Pseudomonadota</taxon>
        <taxon>Betaproteobacteria</taxon>
        <taxon>Burkholderiales</taxon>
        <taxon>Sphaerotilaceae</taxon>
        <taxon>Roseateles</taxon>
    </lineage>
</organism>